<comment type="similarity">
    <text evidence="1 2">Belongs to the outer membrane factor (OMF) (TC 1.B.17) family.</text>
</comment>
<dbReference type="PANTHER" id="PTHR30203">
    <property type="entry name" value="OUTER MEMBRANE CATION EFFLUX PROTEIN"/>
    <property type="match status" value="1"/>
</dbReference>
<accession>A0A512AG54</accession>
<protein>
    <submittedName>
        <fullName evidence="3">RND transporter NodT</fullName>
    </submittedName>
</protein>
<keyword evidence="2" id="KW-0812">Transmembrane</keyword>
<dbReference type="PANTHER" id="PTHR30203:SF33">
    <property type="entry name" value="BLR4455 PROTEIN"/>
    <property type="match status" value="1"/>
</dbReference>
<dbReference type="GO" id="GO:0005886">
    <property type="term" value="C:plasma membrane"/>
    <property type="evidence" value="ECO:0007669"/>
    <property type="project" value="UniProtKB-SubCell"/>
</dbReference>
<dbReference type="InterPro" id="IPR003423">
    <property type="entry name" value="OMP_efflux"/>
</dbReference>
<dbReference type="OrthoDB" id="9783100at2"/>
<comment type="subcellular location">
    <subcellularLocation>
        <location evidence="2">Cell membrane</location>
        <topology evidence="2">Lipid-anchor</topology>
    </subcellularLocation>
</comment>
<dbReference type="InterPro" id="IPR010131">
    <property type="entry name" value="MdtP/NodT-like"/>
</dbReference>
<dbReference type="Gene3D" id="2.20.200.10">
    <property type="entry name" value="Outer membrane efflux proteins (OEP)"/>
    <property type="match status" value="1"/>
</dbReference>
<dbReference type="NCBIfam" id="TIGR01845">
    <property type="entry name" value="outer_NodT"/>
    <property type="match status" value="1"/>
</dbReference>
<dbReference type="Proteomes" id="UP000321464">
    <property type="component" value="Unassembled WGS sequence"/>
</dbReference>
<keyword evidence="2" id="KW-0472">Membrane</keyword>
<keyword evidence="2" id="KW-0564">Palmitate</keyword>
<gene>
    <name evidence="3" type="ORF">NSE01_05210</name>
</gene>
<evidence type="ECO:0000313" key="3">
    <source>
        <dbReference type="EMBL" id="GEN98688.1"/>
    </source>
</evidence>
<keyword evidence="4" id="KW-1185">Reference proteome</keyword>
<name>A0A512AG54_9SPHN</name>
<keyword evidence="2" id="KW-0732">Signal</keyword>
<evidence type="ECO:0000256" key="1">
    <source>
        <dbReference type="ARBA" id="ARBA00007613"/>
    </source>
</evidence>
<keyword evidence="2" id="KW-1134">Transmembrane beta strand</keyword>
<dbReference type="SUPFAM" id="SSF56954">
    <property type="entry name" value="Outer membrane efflux proteins (OEP)"/>
    <property type="match status" value="1"/>
</dbReference>
<dbReference type="Pfam" id="PF02321">
    <property type="entry name" value="OEP"/>
    <property type="match status" value="2"/>
</dbReference>
<dbReference type="PROSITE" id="PS51257">
    <property type="entry name" value="PROKAR_LIPOPROTEIN"/>
    <property type="match status" value="1"/>
</dbReference>
<proteinExistence type="inferred from homology"/>
<comment type="caution">
    <text evidence="3">The sequence shown here is derived from an EMBL/GenBank/DDBJ whole genome shotgun (WGS) entry which is preliminary data.</text>
</comment>
<dbReference type="GO" id="GO:0015562">
    <property type="term" value="F:efflux transmembrane transporter activity"/>
    <property type="evidence" value="ECO:0007669"/>
    <property type="project" value="InterPro"/>
</dbReference>
<dbReference type="RefSeq" id="WP_147158077.1">
    <property type="nucleotide sequence ID" value="NZ_BJYR01000003.1"/>
</dbReference>
<dbReference type="EMBL" id="BJYR01000003">
    <property type="protein sequence ID" value="GEN98688.1"/>
    <property type="molecule type" value="Genomic_DNA"/>
</dbReference>
<reference evidence="3 4" key="1">
    <citation type="submission" date="2019-07" db="EMBL/GenBank/DDBJ databases">
        <title>Whole genome shotgun sequence of Novosphingobium sediminis NBRC 106119.</title>
        <authorList>
            <person name="Hosoyama A."/>
            <person name="Uohara A."/>
            <person name="Ohji S."/>
            <person name="Ichikawa N."/>
        </authorList>
    </citation>
    <scope>NUCLEOTIDE SEQUENCE [LARGE SCALE GENOMIC DNA]</scope>
    <source>
        <strain evidence="3 4">NBRC 106119</strain>
    </source>
</reference>
<keyword evidence="2" id="KW-0449">Lipoprotein</keyword>
<organism evidence="3 4">
    <name type="scientific">Novosphingobium sediminis</name>
    <dbReference type="NCBI Taxonomy" id="707214"/>
    <lineage>
        <taxon>Bacteria</taxon>
        <taxon>Pseudomonadati</taxon>
        <taxon>Pseudomonadota</taxon>
        <taxon>Alphaproteobacteria</taxon>
        <taxon>Sphingomonadales</taxon>
        <taxon>Sphingomonadaceae</taxon>
        <taxon>Novosphingobium</taxon>
    </lineage>
</organism>
<sequence length="453" mass="48015">MTWRRMPLIAALLLGACVSGGKPSEVPPLTPPAAWRGNADAQRDPVDARWWSSFGDPVLAQLVERAIANNPDVAIAAGRVREARANVALARSQLLPTLDAGAAGGHSRTVSAFGTPLNQEFLQPQVVAGYEVDLFGRLADSTEAARQAYLASEAAHGSVRLAIASAVASQYIALLGLDARLQVARDTLAARSESLRIAQSRDRAGYSPKLELQQARAEYDATAQIIPQIEGAIRRTEDGLSQLTGEPPHEIERGGALRSLAVPPVPAGLPSDLLDRRPDIAQAADQLAATDAALRAARKRFLPQLRLSASGGLAISSLLADPITLWQAGGSVLAPLFAGGRLRAGVEAAAGQRDQAAFAYRRTVLQSLREVEDALAAIGAVDAQIALARHQRDTVAEALRLATNRYRAGYSSYLEQLDAQRGLLNADLALVSLQTDALTARVQLFQALGGGWR</sequence>
<feature type="signal peptide" evidence="2">
    <location>
        <begin position="1"/>
        <end position="21"/>
    </location>
</feature>
<dbReference type="Gene3D" id="1.20.1600.10">
    <property type="entry name" value="Outer membrane efflux proteins (OEP)"/>
    <property type="match status" value="1"/>
</dbReference>
<evidence type="ECO:0000313" key="4">
    <source>
        <dbReference type="Proteomes" id="UP000321464"/>
    </source>
</evidence>
<evidence type="ECO:0000256" key="2">
    <source>
        <dbReference type="RuleBase" id="RU362097"/>
    </source>
</evidence>
<dbReference type="AlphaFoldDB" id="A0A512AG54"/>
<feature type="chain" id="PRO_5022250530" evidence="2">
    <location>
        <begin position="22"/>
        <end position="453"/>
    </location>
</feature>